<dbReference type="GO" id="GO:0006281">
    <property type="term" value="P:DNA repair"/>
    <property type="evidence" value="ECO:0007669"/>
    <property type="project" value="UniProtKB-ARBA"/>
</dbReference>
<accession>A0A653C660</accession>
<name>A0A653C660_CALMS</name>
<dbReference type="PANTHER" id="PTHR47526:SF3">
    <property type="entry name" value="PHD-TYPE DOMAIN-CONTAINING PROTEIN"/>
    <property type="match status" value="1"/>
</dbReference>
<dbReference type="PANTHER" id="PTHR47526">
    <property type="entry name" value="ATP-DEPENDENT DNA HELICASE"/>
    <property type="match status" value="1"/>
</dbReference>
<sequence>MSDKSVFLTLSSVFKYLCANTDSRCITEGEEILNANHIILMGVVSDSEEYVELLALCLQTSALKGSPHEIKGKLILGDVVTISNFTCTCKAGLSGRCKHISAVLLKCSRSSIASLEILSSTDVKCYWSYKKKAVEEQYEGRPILETPCYESKVKKLQSLSQEAEKECLNLLLAACPDSSLACHLKGRNFASVQSPAHQMSEDIKTITEYALKSKTLEEIDIDIASYNLKPCCANVVREIMDLTAFDNAVLSAQYSDIWKQERQFRITGTRCYSVYTFAKDNWSTMTRNFFWPKPFTSRYTDHGIKYEKEALIKYTRSNNYKVVELGLVICKQLPWIAYSPDGVVMADGAPTRLVEIKCPYDGVDHDAINFIHTCTYLEINSGTGITLKKNHKYYGQVQLGMAVLNLPVCDLILYSAKSKSFLNICVPFDEVFIKKLLYTISEKYFINMIHFICETRAQY</sequence>
<dbReference type="AlphaFoldDB" id="A0A653C660"/>
<feature type="domain" description="SWIM-type" evidence="2">
    <location>
        <begin position="78"/>
        <end position="108"/>
    </location>
</feature>
<proteinExistence type="predicted"/>
<dbReference type="InterPro" id="IPR007527">
    <property type="entry name" value="Znf_SWIM"/>
</dbReference>
<dbReference type="GO" id="GO:0008270">
    <property type="term" value="F:zinc ion binding"/>
    <property type="evidence" value="ECO:0007669"/>
    <property type="project" value="UniProtKB-KW"/>
</dbReference>
<dbReference type="Proteomes" id="UP000410492">
    <property type="component" value="Unassembled WGS sequence"/>
</dbReference>
<dbReference type="OrthoDB" id="8061615at2759"/>
<dbReference type="Pfam" id="PF09588">
    <property type="entry name" value="YqaJ"/>
    <property type="match status" value="1"/>
</dbReference>
<evidence type="ECO:0000256" key="1">
    <source>
        <dbReference type="PROSITE-ProRule" id="PRU00325"/>
    </source>
</evidence>
<organism evidence="3 4">
    <name type="scientific">Callosobruchus maculatus</name>
    <name type="common">Southern cowpea weevil</name>
    <name type="synonym">Pulse bruchid</name>
    <dbReference type="NCBI Taxonomy" id="64391"/>
    <lineage>
        <taxon>Eukaryota</taxon>
        <taxon>Metazoa</taxon>
        <taxon>Ecdysozoa</taxon>
        <taxon>Arthropoda</taxon>
        <taxon>Hexapoda</taxon>
        <taxon>Insecta</taxon>
        <taxon>Pterygota</taxon>
        <taxon>Neoptera</taxon>
        <taxon>Endopterygota</taxon>
        <taxon>Coleoptera</taxon>
        <taxon>Polyphaga</taxon>
        <taxon>Cucujiformia</taxon>
        <taxon>Chrysomeloidea</taxon>
        <taxon>Chrysomelidae</taxon>
        <taxon>Bruchinae</taxon>
        <taxon>Bruchini</taxon>
        <taxon>Callosobruchus</taxon>
    </lineage>
</organism>
<dbReference type="InterPro" id="IPR019080">
    <property type="entry name" value="YqaJ_viral_recombinase"/>
</dbReference>
<keyword evidence="1" id="KW-0862">Zinc</keyword>
<dbReference type="InterPro" id="IPR011604">
    <property type="entry name" value="PDDEXK-like_dom_sf"/>
</dbReference>
<keyword evidence="1" id="KW-0479">Metal-binding</keyword>
<evidence type="ECO:0000313" key="4">
    <source>
        <dbReference type="Proteomes" id="UP000410492"/>
    </source>
</evidence>
<protein>
    <recommendedName>
        <fullName evidence="2">SWIM-type domain-containing protein</fullName>
    </recommendedName>
</protein>
<evidence type="ECO:0000313" key="3">
    <source>
        <dbReference type="EMBL" id="VEN42984.1"/>
    </source>
</evidence>
<keyword evidence="4" id="KW-1185">Reference proteome</keyword>
<dbReference type="CDD" id="cd22343">
    <property type="entry name" value="PDDEXK_lambda_exonuclease-like"/>
    <property type="match status" value="1"/>
</dbReference>
<dbReference type="InterPro" id="IPR011335">
    <property type="entry name" value="Restrct_endonuc-II-like"/>
</dbReference>
<evidence type="ECO:0000259" key="2">
    <source>
        <dbReference type="PROSITE" id="PS50966"/>
    </source>
</evidence>
<reference evidence="3 4" key="1">
    <citation type="submission" date="2019-01" db="EMBL/GenBank/DDBJ databases">
        <authorList>
            <person name="Sayadi A."/>
        </authorList>
    </citation>
    <scope>NUCLEOTIDE SEQUENCE [LARGE SCALE GENOMIC DNA]</scope>
</reference>
<dbReference type="PROSITE" id="PS50966">
    <property type="entry name" value="ZF_SWIM"/>
    <property type="match status" value="1"/>
</dbReference>
<dbReference type="EMBL" id="CAACVG010006991">
    <property type="protein sequence ID" value="VEN42984.1"/>
    <property type="molecule type" value="Genomic_DNA"/>
</dbReference>
<dbReference type="Gene3D" id="3.90.320.10">
    <property type="match status" value="1"/>
</dbReference>
<keyword evidence="1" id="KW-0863">Zinc-finger</keyword>
<dbReference type="SUPFAM" id="SSF52980">
    <property type="entry name" value="Restriction endonuclease-like"/>
    <property type="match status" value="1"/>
</dbReference>
<gene>
    <name evidence="3" type="ORF">CALMAC_LOCUS6285</name>
</gene>